<accession>B1Y050</accession>
<dbReference type="RefSeq" id="WP_012348082.1">
    <property type="nucleotide sequence ID" value="NC_010524.1"/>
</dbReference>
<dbReference type="eggNOG" id="COG5653">
    <property type="taxonomic scope" value="Bacteria"/>
</dbReference>
<protein>
    <submittedName>
        <fullName evidence="2">Protein involved in cellulose biosynthesis (CelD)-like protein</fullName>
    </submittedName>
</protein>
<proteinExistence type="predicted"/>
<dbReference type="AlphaFoldDB" id="B1Y050"/>
<dbReference type="SUPFAM" id="SSF55729">
    <property type="entry name" value="Acyl-CoA N-acyltransferases (Nat)"/>
    <property type="match status" value="1"/>
</dbReference>
<dbReference type="OrthoDB" id="9808976at2"/>
<dbReference type="Proteomes" id="UP000001693">
    <property type="component" value="Chromosome"/>
</dbReference>
<organism evidence="2 3">
    <name type="scientific">Leptothrix cholodnii (strain ATCC 51168 / LMG 8142 / SP-6)</name>
    <name type="common">Leptothrix discophora (strain SP-6)</name>
    <dbReference type="NCBI Taxonomy" id="395495"/>
    <lineage>
        <taxon>Bacteria</taxon>
        <taxon>Pseudomonadati</taxon>
        <taxon>Pseudomonadota</taxon>
        <taxon>Betaproteobacteria</taxon>
        <taxon>Burkholderiales</taxon>
        <taxon>Sphaerotilaceae</taxon>
        <taxon>Leptothrix</taxon>
    </lineage>
</organism>
<evidence type="ECO:0000313" key="2">
    <source>
        <dbReference type="EMBL" id="ACB35331.1"/>
    </source>
</evidence>
<name>B1Y050_LEPCP</name>
<dbReference type="STRING" id="395495.Lcho_3071"/>
<dbReference type="Gene3D" id="3.40.630.30">
    <property type="match status" value="1"/>
</dbReference>
<dbReference type="Pfam" id="PF13480">
    <property type="entry name" value="Acetyltransf_6"/>
    <property type="match status" value="1"/>
</dbReference>
<gene>
    <name evidence="2" type="ordered locus">Lcho_3071</name>
</gene>
<dbReference type="EMBL" id="CP001013">
    <property type="protein sequence ID" value="ACB35331.1"/>
    <property type="molecule type" value="Genomic_DNA"/>
</dbReference>
<sequence length="393" mass="44373">MAATQYGISFDALPPLNELEALWRDLELRAPDASFFNSWSWIGCWLELLPDQFERRLLKAVSGGRVVGLGVLVRNTRKLGGMPFCTAWHLHAAGDPIYNGAMVEHNDFLLDGQHGDALREALVKRWADCVGAGQELHLPGLEGHGYSAEVSGNLERHDEQRMSYAIALEPVRAHKLDFTPLVSGHARRFIRRSIKEYQTLGPIEVTVAVDVEQALSFFDKMVALHQDRWAALGEDGSFKSEFRFQLHRLVIARQLARGEIQMLRVRAGERDVGYLYSFIRGKRLYVYQSGFDYTVLEKHGRPGLVTHTLAVQHNAALGFDVYDLMAGESQYKSTISTVHETLTWSVWRKPAIRFAVERQLRSAVGSYRRWRAARVDKASGPAQEEARQAAEEA</sequence>
<dbReference type="HOGENOM" id="CLU_046277_4_0_4"/>
<dbReference type="InterPro" id="IPR016181">
    <property type="entry name" value="Acyl_CoA_acyltransferase"/>
</dbReference>
<evidence type="ECO:0000313" key="3">
    <source>
        <dbReference type="Proteomes" id="UP000001693"/>
    </source>
</evidence>
<reference evidence="2 3" key="1">
    <citation type="submission" date="2008-03" db="EMBL/GenBank/DDBJ databases">
        <title>Complete sequence of Leptothrix cholodnii SP-6.</title>
        <authorList>
            <consortium name="US DOE Joint Genome Institute"/>
            <person name="Copeland A."/>
            <person name="Lucas S."/>
            <person name="Lapidus A."/>
            <person name="Glavina del Rio T."/>
            <person name="Dalin E."/>
            <person name="Tice H."/>
            <person name="Bruce D."/>
            <person name="Goodwin L."/>
            <person name="Pitluck S."/>
            <person name="Chertkov O."/>
            <person name="Brettin T."/>
            <person name="Detter J.C."/>
            <person name="Han C."/>
            <person name="Kuske C.R."/>
            <person name="Schmutz J."/>
            <person name="Larimer F."/>
            <person name="Land M."/>
            <person name="Hauser L."/>
            <person name="Kyrpides N."/>
            <person name="Lykidis A."/>
            <person name="Emerson D."/>
            <person name="Richardson P."/>
        </authorList>
    </citation>
    <scope>NUCLEOTIDE SEQUENCE [LARGE SCALE GENOMIC DNA]</scope>
    <source>
        <strain evidence="3">ATCC 51168 / LMG 8142 / SP-6</strain>
    </source>
</reference>
<dbReference type="InterPro" id="IPR038740">
    <property type="entry name" value="BioF2-like_GNAT_dom"/>
</dbReference>
<keyword evidence="3" id="KW-1185">Reference proteome</keyword>
<feature type="domain" description="BioF2-like acetyltransferase" evidence="1">
    <location>
        <begin position="186"/>
        <end position="333"/>
    </location>
</feature>
<evidence type="ECO:0000259" key="1">
    <source>
        <dbReference type="Pfam" id="PF13480"/>
    </source>
</evidence>
<dbReference type="KEGG" id="lch:Lcho_3071"/>